<evidence type="ECO:0000313" key="6">
    <source>
        <dbReference type="Proteomes" id="UP000550136"/>
    </source>
</evidence>
<dbReference type="Proteomes" id="UP000550136">
    <property type="component" value="Unassembled WGS sequence"/>
</dbReference>
<dbReference type="Gene3D" id="3.30.2080.10">
    <property type="entry name" value="GH92 mannosidase domain"/>
    <property type="match status" value="1"/>
</dbReference>
<dbReference type="EMBL" id="CP065713">
    <property type="protein sequence ID" value="QPT09263.1"/>
    <property type="molecule type" value="Genomic_DNA"/>
</dbReference>
<evidence type="ECO:0000313" key="4">
    <source>
        <dbReference type="EMBL" id="NNG59164.1"/>
    </source>
</evidence>
<dbReference type="GO" id="GO:0006516">
    <property type="term" value="P:glycoprotein catabolic process"/>
    <property type="evidence" value="ECO:0007669"/>
    <property type="project" value="TreeGrafter"/>
</dbReference>
<feature type="region of interest" description="Disordered" evidence="1">
    <location>
        <begin position="42"/>
        <end position="68"/>
    </location>
</feature>
<dbReference type="OrthoDB" id="9804511at2"/>
<evidence type="ECO:0000313" key="5">
    <source>
        <dbReference type="EMBL" id="QPT09263.1"/>
    </source>
</evidence>
<accession>A0A411LK80</accession>
<dbReference type="PANTHER" id="PTHR12143:SF43">
    <property type="entry name" value="PUTATIVE-RELATED"/>
    <property type="match status" value="1"/>
</dbReference>
<dbReference type="InterPro" id="IPR012939">
    <property type="entry name" value="Glyco_hydro_92"/>
</dbReference>
<feature type="region of interest" description="Disordered" evidence="1">
    <location>
        <begin position="757"/>
        <end position="777"/>
    </location>
</feature>
<dbReference type="GO" id="GO:0005829">
    <property type="term" value="C:cytosol"/>
    <property type="evidence" value="ECO:0007669"/>
    <property type="project" value="TreeGrafter"/>
</dbReference>
<dbReference type="EMBL" id="JABEOU010000053">
    <property type="protein sequence ID" value="NNG59164.1"/>
    <property type="molecule type" value="Genomic_DNA"/>
</dbReference>
<name>A0A411LK80_SPHPI</name>
<keyword evidence="5" id="KW-0326">Glycosidase</keyword>
<reference evidence="4 6" key="1">
    <citation type="submission" date="2020-05" db="EMBL/GenBank/DDBJ databases">
        <title>Draft Genome Sequences of Sphingomonas sp. Isolated from the International Space Station.</title>
        <authorList>
            <person name="Bijlani S."/>
            <person name="Singh N.K."/>
            <person name="Mason C.E."/>
            <person name="Wang C.C."/>
            <person name="Venkateswaran K."/>
        </authorList>
    </citation>
    <scope>NUCLEOTIDE SEQUENCE [LARGE SCALE GENOMIC DNA]</scope>
    <source>
        <strain evidence="4 6">FKI-L5-BR-P1</strain>
    </source>
</reference>
<evidence type="ECO:0000259" key="3">
    <source>
        <dbReference type="Pfam" id="PF17678"/>
    </source>
</evidence>
<sequence length="777" mass="84792">MIGSLTTASILLTTAVSGQSLPSEPSTPVDLASPLVGTAPLDRRDLIGNAPPPGEPVYSGQTSPGARLPHSSVEVAPVNVNIELSYPTGVPTPYHYPNPTMLGFTAGGGATYGGRAKPIFMPIVGDWTVPPAYTSVHYDKARENAAPGYYSVNLDNGTKTELTATRWTGMMRFTFPRTDRASIIINLPRAGGTVEMVGDRTIRGAAQDGQDEDSADGPYFVAMFSRPIRDMGTFRKAPGDRPVWGIGDKDVTADRRKVSGAFAGAYASFATQQGETILVKIAHGHSYAEAERRLAAENPGWDFDRIRASARGAWADLLDRVEVVGGTPQQRRLFYSTLFQSFASPRLIAKAGETLTGPRGTVTVSHDRYSAVPYWDTARNQLSLLELMEPKLLARVMQSELDDAGERGFMNSSFHGDHAVLMYLGAMQRGVPFDYAAAYEALRRNATDPKGPRAYLNEYLARGWISDIVPEGSPSPPYAGGKAGMDKTLEYAWDDHALSVMATRLGRTEDAVMFARRASNYRNVFDRKTGFMRGRTEDGRWISPFDPREPYYNFASKEASGWSNLWLVPHDVSGLRDLLGGRAAFAAKLDAFFTTPYAPKGICRDCTGVIGQYVQGNQPDQHAPYLYAWAGQPWKTQALVRRILADLYGSDATGNGYPGMDDQGSTSSWYVLSAMGFYPVDPSMPFYVIGSPIFERIKMRLGNGRTLEVVATNNSATNRYIQSATLNGRPWTKPWFSHDDIKNGAVLAFVMGPNPNREWGSAPDAAPPSMSAEGQKP</sequence>
<dbReference type="InterPro" id="IPR008928">
    <property type="entry name" value="6-hairpin_glycosidase_sf"/>
</dbReference>
<dbReference type="RefSeq" id="WP_037569636.1">
    <property type="nucleotide sequence ID" value="NZ_AP023323.1"/>
</dbReference>
<feature type="domain" description="Glycosyl hydrolase family 92 N-terminal" evidence="3">
    <location>
        <begin position="47"/>
        <end position="282"/>
    </location>
</feature>
<dbReference type="AlphaFoldDB" id="A0A411LK80"/>
<dbReference type="NCBIfam" id="TIGR01180">
    <property type="entry name" value="aman2_put"/>
    <property type="match status" value="1"/>
</dbReference>
<evidence type="ECO:0000259" key="2">
    <source>
        <dbReference type="Pfam" id="PF07971"/>
    </source>
</evidence>
<dbReference type="GO" id="GO:0000224">
    <property type="term" value="F:peptide-N4-(N-acetyl-beta-glucosaminyl)asparagine amidase activity"/>
    <property type="evidence" value="ECO:0007669"/>
    <property type="project" value="TreeGrafter"/>
</dbReference>
<protein>
    <submittedName>
        <fullName evidence="5">GH92 family glycosyl hydrolase</fullName>
        <ecNumber evidence="5">3.2.1.-</ecNumber>
    </submittedName>
    <submittedName>
        <fullName evidence="4">Glycoside hydrolase family 92 protein</fullName>
    </submittedName>
</protein>
<dbReference type="EC" id="3.2.1.-" evidence="5"/>
<dbReference type="SUPFAM" id="SSF48208">
    <property type="entry name" value="Six-hairpin glycosidases"/>
    <property type="match status" value="1"/>
</dbReference>
<feature type="compositionally biased region" description="Low complexity" evidence="1">
    <location>
        <begin position="761"/>
        <end position="777"/>
    </location>
</feature>
<dbReference type="GO" id="GO:0030246">
    <property type="term" value="F:carbohydrate binding"/>
    <property type="evidence" value="ECO:0007669"/>
    <property type="project" value="InterPro"/>
</dbReference>
<dbReference type="InterPro" id="IPR050883">
    <property type="entry name" value="PNGase"/>
</dbReference>
<feature type="domain" description="Glycosyl hydrolase family 92" evidence="2">
    <location>
        <begin position="290"/>
        <end position="753"/>
    </location>
</feature>
<reference evidence="5 7" key="2">
    <citation type="submission" date="2020-12" db="EMBL/GenBank/DDBJ databases">
        <title>FDA dAtabase for Regulatory Grade micrObial Sequences (FDA-ARGOS): Supporting development and validation of Infectious Disease Dx tests.</title>
        <authorList>
            <person name="Sproer C."/>
            <person name="Gronow S."/>
            <person name="Severitt S."/>
            <person name="Schroder I."/>
            <person name="Tallon L."/>
            <person name="Sadzewicz L."/>
            <person name="Zhao X."/>
            <person name="Boylan J."/>
            <person name="Ott S."/>
            <person name="Bowen H."/>
            <person name="Vavikolanu K."/>
            <person name="Mehta A."/>
            <person name="Aluvathingal J."/>
            <person name="Nadendla S."/>
            <person name="Lowell S."/>
            <person name="Myers T."/>
            <person name="Yan Y."/>
            <person name="Sichtig H."/>
        </authorList>
    </citation>
    <scope>NUCLEOTIDE SEQUENCE [LARGE SCALE GENOMIC DNA]</scope>
    <source>
        <strain evidence="5 7">FDAARGOS_881</strain>
    </source>
</reference>
<dbReference type="FunFam" id="3.30.2080.10:FF:000001">
    <property type="entry name" value="Alpha-1,2-mannosidase subfamily"/>
    <property type="match status" value="1"/>
</dbReference>
<dbReference type="InterPro" id="IPR005887">
    <property type="entry name" value="GH92_a_mannosidase_put"/>
</dbReference>
<gene>
    <name evidence="4" type="ORF">HKX06_17550</name>
    <name evidence="5" type="ORF">I6G38_02825</name>
</gene>
<dbReference type="Gene3D" id="2.70.98.10">
    <property type="match status" value="1"/>
</dbReference>
<dbReference type="Gene3D" id="1.20.1610.10">
    <property type="entry name" value="alpha-1,2-mannosidases domains"/>
    <property type="match status" value="1"/>
</dbReference>
<dbReference type="InterPro" id="IPR014718">
    <property type="entry name" value="GH-type_carb-bd"/>
</dbReference>
<evidence type="ECO:0000313" key="7">
    <source>
        <dbReference type="Proteomes" id="UP000594836"/>
    </source>
</evidence>
<dbReference type="Pfam" id="PF17678">
    <property type="entry name" value="Glyco_hydro_92N"/>
    <property type="match status" value="1"/>
</dbReference>
<evidence type="ECO:0000256" key="1">
    <source>
        <dbReference type="SAM" id="MobiDB-lite"/>
    </source>
</evidence>
<dbReference type="Gene3D" id="1.20.1050.60">
    <property type="entry name" value="alpha-1,2-mannosidase"/>
    <property type="match status" value="1"/>
</dbReference>
<organism evidence="5 7">
    <name type="scientific">Sphingomonas paucimobilis</name>
    <name type="common">Pseudomonas paucimobilis</name>
    <dbReference type="NCBI Taxonomy" id="13689"/>
    <lineage>
        <taxon>Bacteria</taxon>
        <taxon>Pseudomonadati</taxon>
        <taxon>Pseudomonadota</taxon>
        <taxon>Alphaproteobacteria</taxon>
        <taxon>Sphingomonadales</taxon>
        <taxon>Sphingomonadaceae</taxon>
        <taxon>Sphingomonas</taxon>
    </lineage>
</organism>
<dbReference type="GO" id="GO:0005975">
    <property type="term" value="P:carbohydrate metabolic process"/>
    <property type="evidence" value="ECO:0007669"/>
    <property type="project" value="InterPro"/>
</dbReference>
<dbReference type="InterPro" id="IPR041371">
    <property type="entry name" value="GH92_N"/>
</dbReference>
<proteinExistence type="predicted"/>
<dbReference type="GO" id="GO:0016798">
    <property type="term" value="F:hydrolase activity, acting on glycosyl bonds"/>
    <property type="evidence" value="ECO:0007669"/>
    <property type="project" value="UniProtKB-KW"/>
</dbReference>
<dbReference type="PANTHER" id="PTHR12143">
    <property type="entry name" value="PEPTIDE N-GLYCANASE PNGASE -RELATED"/>
    <property type="match status" value="1"/>
</dbReference>
<dbReference type="Pfam" id="PF07971">
    <property type="entry name" value="Glyco_hydro_92"/>
    <property type="match status" value="1"/>
</dbReference>
<keyword evidence="5" id="KW-0378">Hydrolase</keyword>
<dbReference type="Proteomes" id="UP000594836">
    <property type="component" value="Chromosome"/>
</dbReference>